<organism evidence="1 2">
    <name type="scientific">Rossellomorea vietnamensis</name>
    <dbReference type="NCBI Taxonomy" id="218284"/>
    <lineage>
        <taxon>Bacteria</taxon>
        <taxon>Bacillati</taxon>
        <taxon>Bacillota</taxon>
        <taxon>Bacilli</taxon>
        <taxon>Bacillales</taxon>
        <taxon>Bacillaceae</taxon>
        <taxon>Rossellomorea</taxon>
    </lineage>
</organism>
<protein>
    <submittedName>
        <fullName evidence="1">Lysine-N-methylase</fullName>
    </submittedName>
</protein>
<keyword evidence="1" id="KW-0489">Methyltransferase</keyword>
<keyword evidence="1" id="KW-0808">Transferase</keyword>
<dbReference type="RefSeq" id="WP_148942107.1">
    <property type="nucleotide sequence ID" value="NZ_VTEI01000019.1"/>
</dbReference>
<evidence type="ECO:0000313" key="2">
    <source>
        <dbReference type="Proteomes" id="UP000322267"/>
    </source>
</evidence>
<accession>A0A5D4NHQ4</accession>
<name>A0A5D4NHQ4_9BACI</name>
<dbReference type="GO" id="GO:0032259">
    <property type="term" value="P:methylation"/>
    <property type="evidence" value="ECO:0007669"/>
    <property type="project" value="UniProtKB-KW"/>
</dbReference>
<proteinExistence type="predicted"/>
<evidence type="ECO:0000313" key="1">
    <source>
        <dbReference type="EMBL" id="TYS13517.1"/>
    </source>
</evidence>
<dbReference type="AlphaFoldDB" id="A0A5D4NHQ4"/>
<reference evidence="1 2" key="1">
    <citation type="submission" date="2019-08" db="EMBL/GenBank/DDBJ databases">
        <title>Bacillus genomes from the desert of Cuatro Cienegas, Coahuila.</title>
        <authorList>
            <person name="Olmedo-Alvarez G."/>
        </authorList>
    </citation>
    <scope>NUCLEOTIDE SEQUENCE [LARGE SCALE GENOMIC DNA]</scope>
    <source>
        <strain evidence="1 2">CH34_1T</strain>
    </source>
</reference>
<dbReference type="Proteomes" id="UP000322267">
    <property type="component" value="Unassembled WGS sequence"/>
</dbReference>
<dbReference type="OrthoDB" id="86584at2"/>
<dbReference type="GO" id="GO:0008168">
    <property type="term" value="F:methyltransferase activity"/>
    <property type="evidence" value="ECO:0007669"/>
    <property type="project" value="UniProtKB-KW"/>
</dbReference>
<comment type="caution">
    <text evidence="1">The sequence shown here is derived from an EMBL/GenBank/DDBJ whole genome shotgun (WGS) entry which is preliminary data.</text>
</comment>
<dbReference type="EMBL" id="VTEI01000019">
    <property type="protein sequence ID" value="TYS13517.1"/>
    <property type="molecule type" value="Genomic_DNA"/>
</dbReference>
<sequence length="295" mass="34158">MNKTKQRILEPLYMEKFACIGSECEDTCCVGWKISIDQSTYKEYEKVNNQELRKSLDENITKNQSDPTEQNYAELKMNKSGACSFLTNDKLCGIQLQLGEDFLSNTCANYPRVFNLVNDTIERSATISCPEAARIALLNPEKLEFVEKEEVVVKKRIIGQKLTPDTQTDINIEMYFWELRIFIIEVLQNRNYFLTDRLIMIGMFFEKIQKVIDNGDIEDVPLLINEYRKLIEIGTYKNEIKQIPTNYSMQMELAKELVDKCFTLGIGSERCAQCIVEFMDGIKFSKLECQGTIKD</sequence>
<dbReference type="NCBIfam" id="NF038110">
    <property type="entry name" value="Lys_methyl_FliB"/>
    <property type="match status" value="1"/>
</dbReference>
<gene>
    <name evidence="1" type="ORF">FZC78_21385</name>
</gene>